<dbReference type="EMBL" id="LAZR01029950">
    <property type="protein sequence ID" value="KKL58069.1"/>
    <property type="molecule type" value="Genomic_DNA"/>
</dbReference>
<comment type="caution">
    <text evidence="1">The sequence shown here is derived from an EMBL/GenBank/DDBJ whole genome shotgun (WGS) entry which is preliminary data.</text>
</comment>
<evidence type="ECO:0000313" key="1">
    <source>
        <dbReference type="EMBL" id="KKL58069.1"/>
    </source>
</evidence>
<dbReference type="GO" id="GO:0009244">
    <property type="term" value="P:lipopolysaccharide core region biosynthetic process"/>
    <property type="evidence" value="ECO:0007669"/>
    <property type="project" value="TreeGrafter"/>
</dbReference>
<organism evidence="1">
    <name type="scientific">marine sediment metagenome</name>
    <dbReference type="NCBI Taxonomy" id="412755"/>
    <lineage>
        <taxon>unclassified sequences</taxon>
        <taxon>metagenomes</taxon>
        <taxon>ecological metagenomes</taxon>
    </lineage>
</organism>
<dbReference type="PANTHER" id="PTHR30160:SF7">
    <property type="entry name" value="ADP-HEPTOSE--LPS HEPTOSYLTRANSFERASE 2"/>
    <property type="match status" value="1"/>
</dbReference>
<accession>A0A0F9D8W7</accession>
<proteinExistence type="predicted"/>
<dbReference type="Gene3D" id="3.40.50.2000">
    <property type="entry name" value="Glycogen Phosphorylase B"/>
    <property type="match status" value="1"/>
</dbReference>
<dbReference type="GO" id="GO:0008713">
    <property type="term" value="F:ADP-heptose-lipopolysaccharide heptosyltransferase activity"/>
    <property type="evidence" value="ECO:0007669"/>
    <property type="project" value="TreeGrafter"/>
</dbReference>
<dbReference type="PANTHER" id="PTHR30160">
    <property type="entry name" value="TETRAACYLDISACCHARIDE 4'-KINASE-RELATED"/>
    <property type="match status" value="1"/>
</dbReference>
<sequence>MINLNVRQGTGTTHCIMKVIKEKRYIGYKYIQSLCDHIGNNKSALNPEYRRELPIKAGDINTTDKPDILNGIKDIRVLNPVQRGRYENVLFSKGEGIGNLINLTPAIIKFKELYPDCNVDILTCGQSVDMLNGWSLIRDIYDANKCYPDVAYDFVVEGIFTSVKYKNYMSTQLVYTGNKTELRTQHEIEANINILKEIDIIIDYIPHTYMYIPGSADITARAYKDKYIGLCIGLGAKHLSKKQWGHINFIKLARLLLKEYPDHKILLLGAGKEDAKIKNIYKIKTKIKNKRLEKWRKKKKWN</sequence>
<dbReference type="GO" id="GO:0005829">
    <property type="term" value="C:cytosol"/>
    <property type="evidence" value="ECO:0007669"/>
    <property type="project" value="TreeGrafter"/>
</dbReference>
<protein>
    <submittedName>
        <fullName evidence="1">Uncharacterized protein</fullName>
    </submittedName>
</protein>
<dbReference type="AlphaFoldDB" id="A0A0F9D8W7"/>
<reference evidence="1" key="1">
    <citation type="journal article" date="2015" name="Nature">
        <title>Complex archaea that bridge the gap between prokaryotes and eukaryotes.</title>
        <authorList>
            <person name="Spang A."/>
            <person name="Saw J.H."/>
            <person name="Jorgensen S.L."/>
            <person name="Zaremba-Niedzwiedzka K."/>
            <person name="Martijn J."/>
            <person name="Lind A.E."/>
            <person name="van Eijk R."/>
            <person name="Schleper C."/>
            <person name="Guy L."/>
            <person name="Ettema T.J."/>
        </authorList>
    </citation>
    <scope>NUCLEOTIDE SEQUENCE</scope>
</reference>
<dbReference type="SUPFAM" id="SSF53756">
    <property type="entry name" value="UDP-Glycosyltransferase/glycogen phosphorylase"/>
    <property type="match status" value="1"/>
</dbReference>
<gene>
    <name evidence="1" type="ORF">LCGC14_2229120</name>
</gene>
<name>A0A0F9D8W7_9ZZZZ</name>
<dbReference type="InterPro" id="IPR051199">
    <property type="entry name" value="LPS_LOS_Heptosyltrfase"/>
</dbReference>